<dbReference type="AlphaFoldDB" id="A0AAF0YAX9"/>
<dbReference type="GO" id="GO:0016020">
    <property type="term" value="C:membrane"/>
    <property type="evidence" value="ECO:0007669"/>
    <property type="project" value="UniProtKB-SubCell"/>
</dbReference>
<evidence type="ECO:0000256" key="5">
    <source>
        <dbReference type="ARBA" id="ARBA00023136"/>
    </source>
</evidence>
<evidence type="ECO:0000256" key="2">
    <source>
        <dbReference type="ARBA" id="ARBA00009530"/>
    </source>
</evidence>
<feature type="transmembrane region" description="Helical" evidence="6">
    <location>
        <begin position="31"/>
        <end position="54"/>
    </location>
</feature>
<evidence type="ECO:0000256" key="6">
    <source>
        <dbReference type="SAM" id="Phobius"/>
    </source>
</evidence>
<dbReference type="Pfam" id="PF01679">
    <property type="entry name" value="Pmp3"/>
    <property type="match status" value="1"/>
</dbReference>
<dbReference type="InterPro" id="IPR000612">
    <property type="entry name" value="PMP3"/>
</dbReference>
<protein>
    <submittedName>
        <fullName evidence="7">Plasma membrane proteolipid 3</fullName>
    </submittedName>
</protein>
<organism evidence="7 8">
    <name type="scientific">Vanrija pseudolonga</name>
    <dbReference type="NCBI Taxonomy" id="143232"/>
    <lineage>
        <taxon>Eukaryota</taxon>
        <taxon>Fungi</taxon>
        <taxon>Dikarya</taxon>
        <taxon>Basidiomycota</taxon>
        <taxon>Agaricomycotina</taxon>
        <taxon>Tremellomycetes</taxon>
        <taxon>Trichosporonales</taxon>
        <taxon>Trichosporonaceae</taxon>
        <taxon>Vanrija</taxon>
    </lineage>
</organism>
<dbReference type="GeneID" id="87807812"/>
<proteinExistence type="inferred from homology"/>
<dbReference type="PROSITE" id="PS51257">
    <property type="entry name" value="PROKAR_LIPOPROTEIN"/>
    <property type="match status" value="1"/>
</dbReference>
<gene>
    <name evidence="7" type="primary">pmp3</name>
    <name evidence="7" type="ORF">LOC62_03G004574</name>
</gene>
<feature type="transmembrane region" description="Helical" evidence="6">
    <location>
        <begin position="7"/>
        <end position="25"/>
    </location>
</feature>
<dbReference type="EMBL" id="CP086716">
    <property type="protein sequence ID" value="WOO81046.1"/>
    <property type="molecule type" value="Genomic_DNA"/>
</dbReference>
<dbReference type="PANTHER" id="PTHR21659:SF40">
    <property type="entry name" value="PHOSPHATIDYLSERINE DECARBOXYLASE"/>
    <property type="match status" value="1"/>
</dbReference>
<keyword evidence="5 6" id="KW-0472">Membrane</keyword>
<keyword evidence="3 6" id="KW-0812">Transmembrane</keyword>
<accession>A0AAF0YAX9</accession>
<dbReference type="RefSeq" id="XP_062627078.1">
    <property type="nucleotide sequence ID" value="XM_062771094.1"/>
</dbReference>
<sequence>MVRGSDILIALIIILFPPAGVAILTGCSCDLLIAIGLTILGYLPGHLYGFYILWKKMRAEELYGDHGYVYLGNGEFVPRDELPPQLQQPYYGSTAA</sequence>
<evidence type="ECO:0000313" key="8">
    <source>
        <dbReference type="Proteomes" id="UP000827549"/>
    </source>
</evidence>
<reference evidence="7" key="1">
    <citation type="submission" date="2023-10" db="EMBL/GenBank/DDBJ databases">
        <authorList>
            <person name="Noh H."/>
        </authorList>
    </citation>
    <scope>NUCLEOTIDE SEQUENCE</scope>
    <source>
        <strain evidence="7">DUCC4014</strain>
    </source>
</reference>
<comment type="similarity">
    <text evidence="2">Belongs to the UPF0057 (PMP3) family.</text>
</comment>
<evidence type="ECO:0000256" key="4">
    <source>
        <dbReference type="ARBA" id="ARBA00022989"/>
    </source>
</evidence>
<keyword evidence="8" id="KW-1185">Reference proteome</keyword>
<comment type="subcellular location">
    <subcellularLocation>
        <location evidence="1">Membrane</location>
    </subcellularLocation>
</comment>
<evidence type="ECO:0000313" key="7">
    <source>
        <dbReference type="EMBL" id="WOO81046.1"/>
    </source>
</evidence>
<evidence type="ECO:0000256" key="3">
    <source>
        <dbReference type="ARBA" id="ARBA00022692"/>
    </source>
</evidence>
<dbReference type="Proteomes" id="UP000827549">
    <property type="component" value="Chromosome 3"/>
</dbReference>
<evidence type="ECO:0000256" key="1">
    <source>
        <dbReference type="ARBA" id="ARBA00004370"/>
    </source>
</evidence>
<name>A0AAF0YAX9_9TREE</name>
<keyword evidence="4 6" id="KW-1133">Transmembrane helix</keyword>
<dbReference type="PANTHER" id="PTHR21659">
    <property type="entry name" value="HYDROPHOBIC PROTEIN RCI2 LOW TEMPERATURE AND SALT RESPONSIVE PROTEIN LTI6 -RELATED"/>
    <property type="match status" value="1"/>
</dbReference>